<dbReference type="Proteomes" id="UP001372338">
    <property type="component" value="Unassembled WGS sequence"/>
</dbReference>
<organism evidence="1 2">
    <name type="scientific">Crotalaria pallida</name>
    <name type="common">Smooth rattlebox</name>
    <name type="synonym">Crotalaria striata</name>
    <dbReference type="NCBI Taxonomy" id="3830"/>
    <lineage>
        <taxon>Eukaryota</taxon>
        <taxon>Viridiplantae</taxon>
        <taxon>Streptophyta</taxon>
        <taxon>Embryophyta</taxon>
        <taxon>Tracheophyta</taxon>
        <taxon>Spermatophyta</taxon>
        <taxon>Magnoliopsida</taxon>
        <taxon>eudicotyledons</taxon>
        <taxon>Gunneridae</taxon>
        <taxon>Pentapetalae</taxon>
        <taxon>rosids</taxon>
        <taxon>fabids</taxon>
        <taxon>Fabales</taxon>
        <taxon>Fabaceae</taxon>
        <taxon>Papilionoideae</taxon>
        <taxon>50 kb inversion clade</taxon>
        <taxon>genistoids sensu lato</taxon>
        <taxon>core genistoids</taxon>
        <taxon>Crotalarieae</taxon>
        <taxon>Crotalaria</taxon>
    </lineage>
</organism>
<sequence length="346" mass="38240">MDWSTLNKKRFDVARILIRSSSKAVINKLLKIKIDDDVFDIRLIEEPFVDFLTFTGEHKKNESQKLVEDGSSGGSRTVAAAFNDDFSISNYSVSMDMGNDVDSCFQDLSMKEFDREEGLLEENLKRLLSSPDTVSDDTNNGIKVMVEAEGFNGIFMPFQNVLNENPLGSFSVVGRGVDQAHQVVNEGVLISNKAMGCVGSQTHLASGSNGNQLVPHDDVINSSRDVDNGAVQVQKSPNEEELVVGCVVVQAQSKRRRPHLQSKNPSDSGVEIGNHRFWIKQGGFDAMKLLSLAEEVGLSIQTSCEVALKQFQVLEDKDKEAWGSNEGMTVRDVYSKDGQTVNWQLQ</sequence>
<dbReference type="EMBL" id="JAYWIO010000003">
    <property type="protein sequence ID" value="KAK7272820.1"/>
    <property type="molecule type" value="Genomic_DNA"/>
</dbReference>
<comment type="caution">
    <text evidence="1">The sequence shown here is derived from an EMBL/GenBank/DDBJ whole genome shotgun (WGS) entry which is preliminary data.</text>
</comment>
<evidence type="ECO:0000313" key="1">
    <source>
        <dbReference type="EMBL" id="KAK7272820.1"/>
    </source>
</evidence>
<keyword evidence="2" id="KW-1185">Reference proteome</keyword>
<gene>
    <name evidence="1" type="ORF">RIF29_13860</name>
</gene>
<evidence type="ECO:0000313" key="2">
    <source>
        <dbReference type="Proteomes" id="UP001372338"/>
    </source>
</evidence>
<name>A0AAN9FFQ5_CROPI</name>
<accession>A0AAN9FFQ5</accession>
<protein>
    <submittedName>
        <fullName evidence="1">Uncharacterized protein</fullName>
    </submittedName>
</protein>
<proteinExistence type="predicted"/>
<reference evidence="1 2" key="1">
    <citation type="submission" date="2024-01" db="EMBL/GenBank/DDBJ databases">
        <title>The genomes of 5 underutilized Papilionoideae crops provide insights into root nodulation and disease resistanc.</title>
        <authorList>
            <person name="Yuan L."/>
        </authorList>
    </citation>
    <scope>NUCLEOTIDE SEQUENCE [LARGE SCALE GENOMIC DNA]</scope>
    <source>
        <strain evidence="1">ZHUSHIDOU_FW_LH</strain>
        <tissue evidence="1">Leaf</tissue>
    </source>
</reference>
<dbReference type="AlphaFoldDB" id="A0AAN9FFQ5"/>